<gene>
    <name evidence="2" type="ORF">ACFORF_00745</name>
</gene>
<dbReference type="Proteomes" id="UP001595807">
    <property type="component" value="Unassembled WGS sequence"/>
</dbReference>
<dbReference type="InterPro" id="IPR048124">
    <property type="entry name" value="Tannase_B"/>
</dbReference>
<dbReference type="Pfam" id="PF20434">
    <property type="entry name" value="BD-FAE"/>
    <property type="match status" value="1"/>
</dbReference>
<feature type="domain" description="BD-FAE-like" evidence="1">
    <location>
        <begin position="101"/>
        <end position="210"/>
    </location>
</feature>
<sequence>MYFDPQAYTVKELTLKGTTIRYRAFTDIPYVDNPLVPDYQKLAIYVPEAYYHGESLNGYNLETAPVFVPNAVGGYMPGEMAEPGYNLFAPPGTINSLFWAIDHGYVVVSPALRGRTLCDEAGNWTGKAPARLVDYKAAIRYLHAFSDVLPGDQNKIITNGTSAGGALSSLIATTIDHPDYEPYLTEIGAAQTTDRVLAASCYCPITNLEHADMAYEWQFNSVHAYTRTNIVIGAGGRPDFIPEDGDLTASQLNLSDQLKAAFPAYLNSLELTDGNGRALQLDVDGHGSYADHLGDILRQSAEQAGIPLERIGWLTTETFDLAGFAADITRMKTPPAFDALSCDSGENDLFGDRQHQFKHFTSFTKEQATSDQPLADPQIVKLMNPMHYIADEQAGKAAHIRIRHGQRDRDTSLAISAILSLMLEKYGHSVDYQAPWGVEHDGDYDLDQLFAWIDSICQ</sequence>
<dbReference type="NCBIfam" id="NF041556">
    <property type="entry name" value="tannase_B"/>
    <property type="match status" value="1"/>
</dbReference>
<keyword evidence="3" id="KW-1185">Reference proteome</keyword>
<accession>A0ABV8CSY0</accession>
<organism evidence="2 3">
    <name type="scientific">Streptococcus caprae</name>
    <dbReference type="NCBI Taxonomy" id="1640501"/>
    <lineage>
        <taxon>Bacteria</taxon>
        <taxon>Bacillati</taxon>
        <taxon>Bacillota</taxon>
        <taxon>Bacilli</taxon>
        <taxon>Lactobacillales</taxon>
        <taxon>Streptococcaceae</taxon>
        <taxon>Streptococcus</taxon>
    </lineage>
</organism>
<evidence type="ECO:0000313" key="3">
    <source>
        <dbReference type="Proteomes" id="UP001595807"/>
    </source>
</evidence>
<evidence type="ECO:0000259" key="1">
    <source>
        <dbReference type="Pfam" id="PF20434"/>
    </source>
</evidence>
<dbReference type="SUPFAM" id="SSF53474">
    <property type="entry name" value="alpha/beta-Hydrolases"/>
    <property type="match status" value="1"/>
</dbReference>
<dbReference type="InterPro" id="IPR049492">
    <property type="entry name" value="BD-FAE-like_dom"/>
</dbReference>
<proteinExistence type="predicted"/>
<dbReference type="EMBL" id="JBHRZV010000003">
    <property type="protein sequence ID" value="MFC3927162.1"/>
    <property type="molecule type" value="Genomic_DNA"/>
</dbReference>
<dbReference type="Gene3D" id="3.40.50.1820">
    <property type="entry name" value="alpha/beta hydrolase"/>
    <property type="match status" value="1"/>
</dbReference>
<name>A0ABV8CSY0_9STRE</name>
<protein>
    <submittedName>
        <fullName evidence="2">Subtype B tannase</fullName>
    </submittedName>
</protein>
<reference evidence="3" key="1">
    <citation type="journal article" date="2019" name="Int. J. Syst. Evol. Microbiol.">
        <title>The Global Catalogue of Microorganisms (GCM) 10K type strain sequencing project: providing services to taxonomists for standard genome sequencing and annotation.</title>
        <authorList>
            <consortium name="The Broad Institute Genomics Platform"/>
            <consortium name="The Broad Institute Genome Sequencing Center for Infectious Disease"/>
            <person name="Wu L."/>
            <person name="Ma J."/>
        </authorList>
    </citation>
    <scope>NUCLEOTIDE SEQUENCE [LARGE SCALE GENOMIC DNA]</scope>
    <source>
        <strain evidence="3">CCUG 67170</strain>
    </source>
</reference>
<dbReference type="RefSeq" id="WP_380424364.1">
    <property type="nucleotide sequence ID" value="NZ_JBHRZV010000003.1"/>
</dbReference>
<dbReference type="InterPro" id="IPR029058">
    <property type="entry name" value="AB_hydrolase_fold"/>
</dbReference>
<comment type="caution">
    <text evidence="2">The sequence shown here is derived from an EMBL/GenBank/DDBJ whole genome shotgun (WGS) entry which is preliminary data.</text>
</comment>
<evidence type="ECO:0000313" key="2">
    <source>
        <dbReference type="EMBL" id="MFC3927162.1"/>
    </source>
</evidence>